<evidence type="ECO:0000313" key="3">
    <source>
        <dbReference type="Proteomes" id="UP000077051"/>
    </source>
</evidence>
<evidence type="ECO:0000256" key="1">
    <source>
        <dbReference type="SAM" id="Phobius"/>
    </source>
</evidence>
<dbReference type="PANTHER" id="PTHR37919">
    <property type="entry name" value="PROTEIN CBG05606"/>
    <property type="match status" value="1"/>
</dbReference>
<gene>
    <name evidence="2" type="ORF">MUCCIDRAFT_152424</name>
</gene>
<dbReference type="Proteomes" id="UP000077051">
    <property type="component" value="Unassembled WGS sequence"/>
</dbReference>
<keyword evidence="1" id="KW-1133">Transmembrane helix</keyword>
<keyword evidence="1" id="KW-0812">Transmembrane</keyword>
<dbReference type="OrthoDB" id="60858at2759"/>
<dbReference type="STRING" id="747725.A0A162THD0"/>
<accession>A0A162THD0</accession>
<keyword evidence="3" id="KW-1185">Reference proteome</keyword>
<reference evidence="2 3" key="1">
    <citation type="submission" date="2015-06" db="EMBL/GenBank/DDBJ databases">
        <title>Expansion of signal transduction pathways in fungi by whole-genome duplication.</title>
        <authorList>
            <consortium name="DOE Joint Genome Institute"/>
            <person name="Corrochano L.M."/>
            <person name="Kuo A."/>
            <person name="Marcet-Houben M."/>
            <person name="Polaino S."/>
            <person name="Salamov A."/>
            <person name="Villalobos J.M."/>
            <person name="Alvarez M.I."/>
            <person name="Avalos J."/>
            <person name="Benito E.P."/>
            <person name="Benoit I."/>
            <person name="Burger G."/>
            <person name="Camino L.P."/>
            <person name="Canovas D."/>
            <person name="Cerda-Olmedo E."/>
            <person name="Cheng J.-F."/>
            <person name="Dominguez A."/>
            <person name="Elias M."/>
            <person name="Eslava A.P."/>
            <person name="Glaser F."/>
            <person name="Grimwood J."/>
            <person name="Gutierrez G."/>
            <person name="Heitman J."/>
            <person name="Henrissat B."/>
            <person name="Iturriaga E.A."/>
            <person name="Lang B.F."/>
            <person name="Lavin J.L."/>
            <person name="Lee S."/>
            <person name="Li W."/>
            <person name="Lindquist E."/>
            <person name="Lopez-Garcia S."/>
            <person name="Luque E.M."/>
            <person name="Marcos A.T."/>
            <person name="Martin J."/>
            <person name="Mccluskey K."/>
            <person name="Medina H.R."/>
            <person name="Miralles-Duran A."/>
            <person name="Miyazaki A."/>
            <person name="Munoz-Torres E."/>
            <person name="Oguiza J.A."/>
            <person name="Ohm R."/>
            <person name="Olmedo M."/>
            <person name="Orejas M."/>
            <person name="Ortiz-Castellanos L."/>
            <person name="Pisabarro A.G."/>
            <person name="Rodriguez-Romero J."/>
            <person name="Ruiz-Herrera J."/>
            <person name="Ruiz-Vazquez R."/>
            <person name="Sanz C."/>
            <person name="Schackwitz W."/>
            <person name="Schmutz J."/>
            <person name="Shahriari M."/>
            <person name="Shelest E."/>
            <person name="Silva-Franco F."/>
            <person name="Soanes D."/>
            <person name="Syed K."/>
            <person name="Tagua V.G."/>
            <person name="Talbot N.J."/>
            <person name="Thon M."/>
            <person name="De Vries R.P."/>
            <person name="Wiebenga A."/>
            <person name="Yadav J.S."/>
            <person name="Braun E.L."/>
            <person name="Baker S."/>
            <person name="Garre V."/>
            <person name="Horwitz B."/>
            <person name="Torres-Martinez S."/>
            <person name="Idnurm A."/>
            <person name="Herrera-Estrella A."/>
            <person name="Gabaldon T."/>
            <person name="Grigoriev I.V."/>
        </authorList>
    </citation>
    <scope>NUCLEOTIDE SEQUENCE [LARGE SCALE GENOMIC DNA]</scope>
    <source>
        <strain evidence="2 3">CBS 277.49</strain>
    </source>
</reference>
<feature type="transmembrane region" description="Helical" evidence="1">
    <location>
        <begin position="20"/>
        <end position="41"/>
    </location>
</feature>
<dbReference type="VEuPathDB" id="FungiDB:MUCCIDRAFT_152424"/>
<sequence>MVVAATTQTVGSVSSQVPLWIRTWTLVSSLVVIWDFGYCLLRPLSMEGGSLNFLWKPYNLYAKIDYFYGLPAFNSQDGFTGAQALMNGIETLLNFTYLGLLKSGHVNVGQANLVGFSAALMTLSKTVLYWLIEPFSGYQHIGHNSLRDLIVLWIIPNGLWIVVPAAIVYTLGNDLNHRLNINSKQD</sequence>
<evidence type="ECO:0000313" key="2">
    <source>
        <dbReference type="EMBL" id="OAD04592.1"/>
    </source>
</evidence>
<name>A0A162THD0_MUCCL</name>
<feature type="transmembrane region" description="Helical" evidence="1">
    <location>
        <begin position="111"/>
        <end position="132"/>
    </location>
</feature>
<dbReference type="PANTHER" id="PTHR37919:SF2">
    <property type="entry name" value="EXPERA DOMAIN-CONTAINING PROTEIN"/>
    <property type="match status" value="1"/>
</dbReference>
<proteinExistence type="predicted"/>
<organism evidence="2 3">
    <name type="scientific">Mucor lusitanicus CBS 277.49</name>
    <dbReference type="NCBI Taxonomy" id="747725"/>
    <lineage>
        <taxon>Eukaryota</taxon>
        <taxon>Fungi</taxon>
        <taxon>Fungi incertae sedis</taxon>
        <taxon>Mucoromycota</taxon>
        <taxon>Mucoromycotina</taxon>
        <taxon>Mucoromycetes</taxon>
        <taxon>Mucorales</taxon>
        <taxon>Mucorineae</taxon>
        <taxon>Mucoraceae</taxon>
        <taxon>Mucor</taxon>
    </lineage>
</organism>
<feature type="transmembrane region" description="Helical" evidence="1">
    <location>
        <begin position="152"/>
        <end position="172"/>
    </location>
</feature>
<keyword evidence="1" id="KW-0472">Membrane</keyword>
<dbReference type="AlphaFoldDB" id="A0A162THD0"/>
<comment type="caution">
    <text evidence="2">The sequence shown here is derived from an EMBL/GenBank/DDBJ whole genome shotgun (WGS) entry which is preliminary data.</text>
</comment>
<dbReference type="EMBL" id="AMYB01000003">
    <property type="protein sequence ID" value="OAD04592.1"/>
    <property type="molecule type" value="Genomic_DNA"/>
</dbReference>
<protein>
    <recommendedName>
        <fullName evidence="4">EXPERA domain-containing protein</fullName>
    </recommendedName>
</protein>
<evidence type="ECO:0008006" key="4">
    <source>
        <dbReference type="Google" id="ProtNLM"/>
    </source>
</evidence>